<dbReference type="Proteomes" id="UP001140560">
    <property type="component" value="Unassembled WGS sequence"/>
</dbReference>
<name>A0A9W8Y2A9_9PLEO</name>
<dbReference type="EMBL" id="JAPEUY010000015">
    <property type="protein sequence ID" value="KAJ4365643.1"/>
    <property type="molecule type" value="Genomic_DNA"/>
</dbReference>
<sequence>MSVYAIPAAIDDKLRKPSDWPKWYNRLKYHAMSTGVWKQIDPDNNVQFHVYKAQPVGPELREITTEAPAPHTAAEIQLFGIHFAKWEVEMSNWEFLAERYENVQNWVYATVDPKILGRAKMAILISTTTSVTLQNLIKQLRYQMDPRGLTTNRVRGQVLP</sequence>
<protein>
    <submittedName>
        <fullName evidence="1">Uncharacterized protein</fullName>
    </submittedName>
</protein>
<keyword evidence="2" id="KW-1185">Reference proteome</keyword>
<gene>
    <name evidence="1" type="ORF">N0V83_008263</name>
</gene>
<comment type="caution">
    <text evidence="1">The sequence shown here is derived from an EMBL/GenBank/DDBJ whole genome shotgun (WGS) entry which is preliminary data.</text>
</comment>
<proteinExistence type="predicted"/>
<accession>A0A9W8Y2A9</accession>
<evidence type="ECO:0000313" key="1">
    <source>
        <dbReference type="EMBL" id="KAJ4365643.1"/>
    </source>
</evidence>
<dbReference type="OrthoDB" id="3564818at2759"/>
<reference evidence="1" key="1">
    <citation type="submission" date="2022-10" db="EMBL/GenBank/DDBJ databases">
        <title>Tapping the CABI collections for fungal endophytes: first genome assemblies for Collariella, Neodidymelliopsis, Ascochyta clinopodiicola, Didymella pomorum, Didymosphaeria variabile, Neocosmospora piperis and Neocucurbitaria cava.</title>
        <authorList>
            <person name="Hill R."/>
        </authorList>
    </citation>
    <scope>NUCLEOTIDE SEQUENCE</scope>
    <source>
        <strain evidence="1">IMI 356814</strain>
    </source>
</reference>
<organism evidence="1 2">
    <name type="scientific">Neocucurbitaria cava</name>
    <dbReference type="NCBI Taxonomy" id="798079"/>
    <lineage>
        <taxon>Eukaryota</taxon>
        <taxon>Fungi</taxon>
        <taxon>Dikarya</taxon>
        <taxon>Ascomycota</taxon>
        <taxon>Pezizomycotina</taxon>
        <taxon>Dothideomycetes</taxon>
        <taxon>Pleosporomycetidae</taxon>
        <taxon>Pleosporales</taxon>
        <taxon>Pleosporineae</taxon>
        <taxon>Cucurbitariaceae</taxon>
        <taxon>Neocucurbitaria</taxon>
    </lineage>
</organism>
<dbReference type="AlphaFoldDB" id="A0A9W8Y2A9"/>
<evidence type="ECO:0000313" key="2">
    <source>
        <dbReference type="Proteomes" id="UP001140560"/>
    </source>
</evidence>